<evidence type="ECO:0008006" key="5">
    <source>
        <dbReference type="Google" id="ProtNLM"/>
    </source>
</evidence>
<accession>A0ABQ8FRR2</accession>
<reference evidence="3 4" key="1">
    <citation type="journal article" date="2021" name="Nat. Commun.">
        <title>Genetic determinants of endophytism in the Arabidopsis root mycobiome.</title>
        <authorList>
            <person name="Mesny F."/>
            <person name="Miyauchi S."/>
            <person name="Thiergart T."/>
            <person name="Pickel B."/>
            <person name="Atanasova L."/>
            <person name="Karlsson M."/>
            <person name="Huettel B."/>
            <person name="Barry K.W."/>
            <person name="Haridas S."/>
            <person name="Chen C."/>
            <person name="Bauer D."/>
            <person name="Andreopoulos W."/>
            <person name="Pangilinan J."/>
            <person name="LaButti K."/>
            <person name="Riley R."/>
            <person name="Lipzen A."/>
            <person name="Clum A."/>
            <person name="Drula E."/>
            <person name="Henrissat B."/>
            <person name="Kohler A."/>
            <person name="Grigoriev I.V."/>
            <person name="Martin F.M."/>
            <person name="Hacquard S."/>
        </authorList>
    </citation>
    <scope>NUCLEOTIDE SEQUENCE [LARGE SCALE GENOMIC DNA]</scope>
    <source>
        <strain evidence="3 4">MPI-SDFR-AT-0080</strain>
    </source>
</reference>
<organism evidence="3 4">
    <name type="scientific">Macrophomina phaseolina</name>
    <dbReference type="NCBI Taxonomy" id="35725"/>
    <lineage>
        <taxon>Eukaryota</taxon>
        <taxon>Fungi</taxon>
        <taxon>Dikarya</taxon>
        <taxon>Ascomycota</taxon>
        <taxon>Pezizomycotina</taxon>
        <taxon>Dothideomycetes</taxon>
        <taxon>Dothideomycetes incertae sedis</taxon>
        <taxon>Botryosphaeriales</taxon>
        <taxon>Botryosphaeriaceae</taxon>
        <taxon>Macrophomina</taxon>
    </lineage>
</organism>
<evidence type="ECO:0000313" key="4">
    <source>
        <dbReference type="Proteomes" id="UP000774617"/>
    </source>
</evidence>
<proteinExistence type="predicted"/>
<keyword evidence="4" id="KW-1185">Reference proteome</keyword>
<name>A0ABQ8FRR2_9PEZI</name>
<feature type="chain" id="PRO_5045552201" description="Secreted protein" evidence="2">
    <location>
        <begin position="26"/>
        <end position="72"/>
    </location>
</feature>
<evidence type="ECO:0000313" key="3">
    <source>
        <dbReference type="EMBL" id="KAH7012417.1"/>
    </source>
</evidence>
<gene>
    <name evidence="3" type="ORF">B0J12DRAFT_689938</name>
</gene>
<evidence type="ECO:0000256" key="2">
    <source>
        <dbReference type="SAM" id="SignalP"/>
    </source>
</evidence>
<comment type="caution">
    <text evidence="3">The sequence shown here is derived from an EMBL/GenBank/DDBJ whole genome shotgun (WGS) entry which is preliminary data.</text>
</comment>
<sequence length="72" mass="7889">MHRRRSVLNPPICSFSFALALYLEANSPVTTYTDTRIRSLEPRSSLSGQDPSEGVRSSEPAVAAKHYAPRAA</sequence>
<feature type="region of interest" description="Disordered" evidence="1">
    <location>
        <begin position="36"/>
        <end position="72"/>
    </location>
</feature>
<dbReference type="Proteomes" id="UP000774617">
    <property type="component" value="Unassembled WGS sequence"/>
</dbReference>
<feature type="signal peptide" evidence="2">
    <location>
        <begin position="1"/>
        <end position="25"/>
    </location>
</feature>
<keyword evidence="2" id="KW-0732">Signal</keyword>
<evidence type="ECO:0000256" key="1">
    <source>
        <dbReference type="SAM" id="MobiDB-lite"/>
    </source>
</evidence>
<dbReference type="EMBL" id="JAGTJR010000085">
    <property type="protein sequence ID" value="KAH7012417.1"/>
    <property type="molecule type" value="Genomic_DNA"/>
</dbReference>
<protein>
    <recommendedName>
        <fullName evidence="5">Secreted protein</fullName>
    </recommendedName>
</protein>